<evidence type="ECO:0000313" key="2">
    <source>
        <dbReference type="EMBL" id="CAG9864250.1"/>
    </source>
</evidence>
<evidence type="ECO:0000259" key="1">
    <source>
        <dbReference type="SMART" id="SM00587"/>
    </source>
</evidence>
<feature type="domain" description="CHK kinase-like" evidence="1">
    <location>
        <begin position="129"/>
        <end position="252"/>
    </location>
</feature>
<protein>
    <recommendedName>
        <fullName evidence="1">CHK kinase-like domain-containing protein</fullName>
    </recommendedName>
</protein>
<dbReference type="Pfam" id="PF02958">
    <property type="entry name" value="EcKL"/>
    <property type="match status" value="1"/>
</dbReference>
<proteinExistence type="predicted"/>
<dbReference type="InterPro" id="IPR011009">
    <property type="entry name" value="Kinase-like_dom_sf"/>
</dbReference>
<sequence>MEENVSLPQEVLSNLKECLHRLKLENYTTHYSKGSDKGQNYLGIITKVKVSGTDEKGDTKTVNLIIKSAPQSQEFRDYIKIDILHEREVYMYERVFVELSKLIEETDVDVSYTVPRCYLTSKTSPYEHLIFEDMISLGYVLKNRKTTLDLDNCLAVLKAYGQFHALGLALKYKKPDVYKELSDNTKEMYFNNEDKSRPSAVCLLDWQLSRCASPAVDVSYFIFACTEKALRDAHYPALLDAYHSSFVERLASSGVDPAVFASATFAEHMRKFSKYGLMMCLIAVPLFAADPDEIPDWTGHMEEGEREKMFLMERKSERYIVDKLTGIAGDFDRLGYI</sequence>
<evidence type="ECO:0000313" key="3">
    <source>
        <dbReference type="Proteomes" id="UP001153712"/>
    </source>
</evidence>
<dbReference type="PANTHER" id="PTHR11012:SF30">
    <property type="entry name" value="PROTEIN KINASE-LIKE DOMAIN-CONTAINING"/>
    <property type="match status" value="1"/>
</dbReference>
<reference evidence="2" key="1">
    <citation type="submission" date="2022-01" db="EMBL/GenBank/DDBJ databases">
        <authorList>
            <person name="King R."/>
        </authorList>
    </citation>
    <scope>NUCLEOTIDE SEQUENCE</scope>
</reference>
<dbReference type="PANTHER" id="PTHR11012">
    <property type="entry name" value="PROTEIN KINASE-LIKE DOMAIN-CONTAINING"/>
    <property type="match status" value="1"/>
</dbReference>
<dbReference type="SUPFAM" id="SSF56112">
    <property type="entry name" value="Protein kinase-like (PK-like)"/>
    <property type="match status" value="1"/>
</dbReference>
<dbReference type="Gene3D" id="3.90.1200.10">
    <property type="match status" value="1"/>
</dbReference>
<dbReference type="InterPro" id="IPR015897">
    <property type="entry name" value="CHK_kinase-like"/>
</dbReference>
<dbReference type="EMBL" id="OU900100">
    <property type="protein sequence ID" value="CAG9864250.1"/>
    <property type="molecule type" value="Genomic_DNA"/>
</dbReference>
<dbReference type="InterPro" id="IPR004119">
    <property type="entry name" value="EcKL"/>
</dbReference>
<organism evidence="2 3">
    <name type="scientific">Phyllotreta striolata</name>
    <name type="common">Striped flea beetle</name>
    <name type="synonym">Crioceris striolata</name>
    <dbReference type="NCBI Taxonomy" id="444603"/>
    <lineage>
        <taxon>Eukaryota</taxon>
        <taxon>Metazoa</taxon>
        <taxon>Ecdysozoa</taxon>
        <taxon>Arthropoda</taxon>
        <taxon>Hexapoda</taxon>
        <taxon>Insecta</taxon>
        <taxon>Pterygota</taxon>
        <taxon>Neoptera</taxon>
        <taxon>Endopterygota</taxon>
        <taxon>Coleoptera</taxon>
        <taxon>Polyphaga</taxon>
        <taxon>Cucujiformia</taxon>
        <taxon>Chrysomeloidea</taxon>
        <taxon>Chrysomelidae</taxon>
        <taxon>Galerucinae</taxon>
        <taxon>Alticini</taxon>
        <taxon>Phyllotreta</taxon>
    </lineage>
</organism>
<gene>
    <name evidence="2" type="ORF">PHYEVI_LOCUS10507</name>
</gene>
<dbReference type="AlphaFoldDB" id="A0A9N9XT93"/>
<accession>A0A9N9XT93</accession>
<keyword evidence="3" id="KW-1185">Reference proteome</keyword>
<name>A0A9N9XT93_PHYSR</name>
<dbReference type="SMART" id="SM00587">
    <property type="entry name" value="CHK"/>
    <property type="match status" value="1"/>
</dbReference>
<dbReference type="Proteomes" id="UP001153712">
    <property type="component" value="Chromosome 7"/>
</dbReference>
<dbReference type="OrthoDB" id="190089at2759"/>